<evidence type="ECO:0000313" key="21">
    <source>
        <dbReference type="EMBL" id="RRR17922.1"/>
    </source>
</evidence>
<comment type="subcellular location">
    <subcellularLocation>
        <location evidence="1">Cell inner membrane</location>
        <topology evidence="1">Multi-pass membrane protein</topology>
    </subcellularLocation>
</comment>
<evidence type="ECO:0000259" key="20">
    <source>
        <dbReference type="Pfam" id="PF13614"/>
    </source>
</evidence>
<feature type="compositionally biased region" description="Basic and acidic residues" evidence="17">
    <location>
        <begin position="472"/>
        <end position="499"/>
    </location>
</feature>
<evidence type="ECO:0000256" key="11">
    <source>
        <dbReference type="ARBA" id="ARBA00022777"/>
    </source>
</evidence>
<comment type="catalytic activity">
    <reaction evidence="16">
        <text>L-tyrosyl-[protein] + ATP = O-phospho-L-tyrosyl-[protein] + ADP + H(+)</text>
        <dbReference type="Rhea" id="RHEA:10596"/>
        <dbReference type="Rhea" id="RHEA-COMP:10136"/>
        <dbReference type="Rhea" id="RHEA-COMP:20101"/>
        <dbReference type="ChEBI" id="CHEBI:15378"/>
        <dbReference type="ChEBI" id="CHEBI:30616"/>
        <dbReference type="ChEBI" id="CHEBI:46858"/>
        <dbReference type="ChEBI" id="CHEBI:61978"/>
        <dbReference type="ChEBI" id="CHEBI:456216"/>
        <dbReference type="EC" id="2.7.10.2"/>
    </reaction>
</comment>
<dbReference type="NCBIfam" id="TIGR01007">
    <property type="entry name" value="eps_fam"/>
    <property type="match status" value="1"/>
</dbReference>
<evidence type="ECO:0000256" key="14">
    <source>
        <dbReference type="ARBA" id="ARBA00023136"/>
    </source>
</evidence>
<organism evidence="21 22">
    <name type="scientific">Brachybacterium paraconglomeratum</name>
    <dbReference type="NCBI Taxonomy" id="173362"/>
    <lineage>
        <taxon>Bacteria</taxon>
        <taxon>Bacillati</taxon>
        <taxon>Actinomycetota</taxon>
        <taxon>Actinomycetes</taxon>
        <taxon>Micrococcales</taxon>
        <taxon>Dermabacteraceae</taxon>
        <taxon>Brachybacterium</taxon>
    </lineage>
</organism>
<comment type="caution">
    <text evidence="21">The sequence shown here is derived from an EMBL/GenBank/DDBJ whole genome shotgun (WGS) entry which is preliminary data.</text>
</comment>
<evidence type="ECO:0000256" key="2">
    <source>
        <dbReference type="ARBA" id="ARBA00006683"/>
    </source>
</evidence>
<dbReference type="InterPro" id="IPR050445">
    <property type="entry name" value="Bact_polysacc_biosynth/exp"/>
</dbReference>
<dbReference type="GO" id="GO:0005524">
    <property type="term" value="F:ATP binding"/>
    <property type="evidence" value="ECO:0007669"/>
    <property type="project" value="UniProtKB-KW"/>
</dbReference>
<dbReference type="CDD" id="cd05387">
    <property type="entry name" value="BY-kinase"/>
    <property type="match status" value="1"/>
</dbReference>
<dbReference type="Pfam" id="PF13614">
    <property type="entry name" value="AAA_31"/>
    <property type="match status" value="1"/>
</dbReference>
<keyword evidence="11" id="KW-0418">Kinase</keyword>
<evidence type="ECO:0000256" key="17">
    <source>
        <dbReference type="SAM" id="MobiDB-lite"/>
    </source>
</evidence>
<keyword evidence="14 18" id="KW-0472">Membrane</keyword>
<evidence type="ECO:0000256" key="1">
    <source>
        <dbReference type="ARBA" id="ARBA00004429"/>
    </source>
</evidence>
<name>A0A3R8QM28_9MICO</name>
<evidence type="ECO:0000256" key="16">
    <source>
        <dbReference type="ARBA" id="ARBA00051245"/>
    </source>
</evidence>
<dbReference type="AlphaFoldDB" id="A0A3R8QM28"/>
<evidence type="ECO:0000256" key="18">
    <source>
        <dbReference type="SAM" id="Phobius"/>
    </source>
</evidence>
<evidence type="ECO:0000256" key="15">
    <source>
        <dbReference type="ARBA" id="ARBA00023137"/>
    </source>
</evidence>
<protein>
    <recommendedName>
        <fullName evidence="5">non-specific protein-tyrosine kinase</fullName>
        <ecNumber evidence="5">2.7.10.2</ecNumber>
    </recommendedName>
</protein>
<evidence type="ECO:0000256" key="4">
    <source>
        <dbReference type="ARBA" id="ARBA00008883"/>
    </source>
</evidence>
<dbReference type="EC" id="2.7.10.2" evidence="5"/>
<dbReference type="Gene3D" id="3.40.50.300">
    <property type="entry name" value="P-loop containing nucleotide triphosphate hydrolases"/>
    <property type="match status" value="1"/>
</dbReference>
<dbReference type="GO" id="GO:0004715">
    <property type="term" value="F:non-membrane spanning protein tyrosine kinase activity"/>
    <property type="evidence" value="ECO:0007669"/>
    <property type="project" value="UniProtKB-EC"/>
</dbReference>
<comment type="similarity">
    <text evidence="2">Belongs to the CpsC/CapA family.</text>
</comment>
<accession>A0A3R8QM28</accession>
<evidence type="ECO:0000313" key="22">
    <source>
        <dbReference type="Proteomes" id="UP000274327"/>
    </source>
</evidence>
<dbReference type="InterPro" id="IPR027417">
    <property type="entry name" value="P-loop_NTPase"/>
</dbReference>
<feature type="transmembrane region" description="Helical" evidence="18">
    <location>
        <begin position="14"/>
        <end position="34"/>
    </location>
</feature>
<gene>
    <name evidence="21" type="ORF">DS079_11570</name>
</gene>
<keyword evidence="22" id="KW-1185">Reference proteome</keyword>
<dbReference type="Proteomes" id="UP000274327">
    <property type="component" value="Unassembled WGS sequence"/>
</dbReference>
<keyword evidence="6" id="KW-1003">Cell membrane</keyword>
<dbReference type="InterPro" id="IPR003856">
    <property type="entry name" value="LPS_length_determ_N"/>
</dbReference>
<evidence type="ECO:0000256" key="13">
    <source>
        <dbReference type="ARBA" id="ARBA00022989"/>
    </source>
</evidence>
<dbReference type="PANTHER" id="PTHR32309:SF13">
    <property type="entry name" value="FERRIC ENTEROBACTIN TRANSPORT PROTEIN FEPE"/>
    <property type="match status" value="1"/>
</dbReference>
<sequence>MELQQYLTILKERWSTAAIAAVIVLAVVSTLTLTRTPTYTATNRVFVQTEAGGSVSERSSGVNFASQQIITYADLAKTPIVLDPVIEELGLDLTADQLADRISTRIPEDTLIIDITASSVDPQVASAIANATSESLRTQVSTLEAPTQEAAATGTTEDGFEAVPSTVELTVISAAATPSSPASPNIPRDLALGVLLALLAGLAAAVVRDFLDNRVRRPADIEALYDLPVIGSIPSVHSSQNVALIAAQKPSSVQAEAYRELRTNLHFMLTADRMNTLLVTSSLSGEGKSSTAINLAQVLAQAGDRVLLVDADLRRPSLATELGLERTVGLTTVLIGDVELDDVTQPLETAGLDVLTSGPIPPNPSELLGSEAMRSLLEAASEAYDYVVVDTAPLLAVTDAVALSRFVDGSLVVAQSDRVKKQQLGEALAKMDSVDARVLGVVVNNAPRDVRDVYTYLPDEESSEPAVSVVPAEDRPAEAWPEDARPSRSASSEHRHEEALEAEEATGDRPEALPAARAARPTAMHGGRPAAPRRRAVRRPEATRPDGTGPADAERSSGGTHEADVPADGPTLTVSGGAGRQGARSA</sequence>
<dbReference type="RefSeq" id="WP_126987884.1">
    <property type="nucleotide sequence ID" value="NZ_ML133857.1"/>
</dbReference>
<evidence type="ECO:0000256" key="5">
    <source>
        <dbReference type="ARBA" id="ARBA00011903"/>
    </source>
</evidence>
<feature type="region of interest" description="Disordered" evidence="17">
    <location>
        <begin position="456"/>
        <end position="586"/>
    </location>
</feature>
<dbReference type="GeneID" id="78121657"/>
<dbReference type="SUPFAM" id="SSF52540">
    <property type="entry name" value="P-loop containing nucleoside triphosphate hydrolases"/>
    <property type="match status" value="1"/>
</dbReference>
<proteinExistence type="inferred from homology"/>
<dbReference type="EMBL" id="QOCI01000009">
    <property type="protein sequence ID" value="RRR17922.1"/>
    <property type="molecule type" value="Genomic_DNA"/>
</dbReference>
<evidence type="ECO:0000256" key="10">
    <source>
        <dbReference type="ARBA" id="ARBA00022741"/>
    </source>
</evidence>
<dbReference type="InterPro" id="IPR005702">
    <property type="entry name" value="Wzc-like_C"/>
</dbReference>
<dbReference type="FunFam" id="3.40.50.300:FF:000527">
    <property type="entry name" value="Tyrosine-protein kinase etk"/>
    <property type="match status" value="1"/>
</dbReference>
<dbReference type="GO" id="GO:0005886">
    <property type="term" value="C:plasma membrane"/>
    <property type="evidence" value="ECO:0007669"/>
    <property type="project" value="UniProtKB-SubCell"/>
</dbReference>
<feature type="domain" description="AAA" evidence="20">
    <location>
        <begin position="284"/>
        <end position="422"/>
    </location>
</feature>
<keyword evidence="7" id="KW-0997">Cell inner membrane</keyword>
<comment type="similarity">
    <text evidence="3">Belongs to the CpsD/CapB family.</text>
</comment>
<evidence type="ECO:0000259" key="19">
    <source>
        <dbReference type="Pfam" id="PF02706"/>
    </source>
</evidence>
<dbReference type="Pfam" id="PF02706">
    <property type="entry name" value="Wzz"/>
    <property type="match status" value="1"/>
</dbReference>
<keyword evidence="10" id="KW-0547">Nucleotide-binding</keyword>
<dbReference type="PANTHER" id="PTHR32309">
    <property type="entry name" value="TYROSINE-PROTEIN KINASE"/>
    <property type="match status" value="1"/>
</dbReference>
<evidence type="ECO:0000256" key="7">
    <source>
        <dbReference type="ARBA" id="ARBA00022519"/>
    </source>
</evidence>
<evidence type="ECO:0000256" key="9">
    <source>
        <dbReference type="ARBA" id="ARBA00022692"/>
    </source>
</evidence>
<reference evidence="21 22" key="1">
    <citation type="submission" date="2018-07" db="EMBL/GenBank/DDBJ databases">
        <title>Brachybacteriurn paraconglorneratum KCTC 9916.</title>
        <authorList>
            <person name="Li Y."/>
        </authorList>
    </citation>
    <scope>NUCLEOTIDE SEQUENCE [LARGE SCALE GENOMIC DNA]</scope>
    <source>
        <strain evidence="21 22">KCTC 9916</strain>
    </source>
</reference>
<evidence type="ECO:0000256" key="6">
    <source>
        <dbReference type="ARBA" id="ARBA00022475"/>
    </source>
</evidence>
<feature type="domain" description="Polysaccharide chain length determinant N-terminal" evidence="19">
    <location>
        <begin position="2"/>
        <end position="89"/>
    </location>
</feature>
<dbReference type="InterPro" id="IPR025669">
    <property type="entry name" value="AAA_dom"/>
</dbReference>
<keyword evidence="9 18" id="KW-0812">Transmembrane</keyword>
<dbReference type="GO" id="GO:0042802">
    <property type="term" value="F:identical protein binding"/>
    <property type="evidence" value="ECO:0007669"/>
    <property type="project" value="UniProtKB-ARBA"/>
</dbReference>
<evidence type="ECO:0000256" key="8">
    <source>
        <dbReference type="ARBA" id="ARBA00022679"/>
    </source>
</evidence>
<keyword evidence="13 18" id="KW-1133">Transmembrane helix</keyword>
<feature type="compositionally biased region" description="Low complexity" evidence="17">
    <location>
        <begin position="512"/>
        <end position="523"/>
    </location>
</feature>
<evidence type="ECO:0000256" key="12">
    <source>
        <dbReference type="ARBA" id="ARBA00022840"/>
    </source>
</evidence>
<comment type="similarity">
    <text evidence="4">Belongs to the etk/wzc family.</text>
</comment>
<keyword evidence="8" id="KW-0808">Transferase</keyword>
<keyword evidence="15" id="KW-0829">Tyrosine-protein kinase</keyword>
<feature type="transmembrane region" description="Helical" evidence="18">
    <location>
        <begin position="190"/>
        <end position="207"/>
    </location>
</feature>
<evidence type="ECO:0000256" key="3">
    <source>
        <dbReference type="ARBA" id="ARBA00007316"/>
    </source>
</evidence>
<keyword evidence="12" id="KW-0067">ATP-binding</keyword>